<accession>A0A3S3RK56</accession>
<name>A0A3S3RK56_9HYPH</name>
<protein>
    <submittedName>
        <fullName evidence="1">Uncharacterized protein</fullName>
    </submittedName>
</protein>
<dbReference type="Proteomes" id="UP000287687">
    <property type="component" value="Unassembled WGS sequence"/>
</dbReference>
<reference evidence="1 2" key="1">
    <citation type="submission" date="2019-01" db="EMBL/GenBank/DDBJ databases">
        <title>The draft genome of Rhizobium sp. 24NR.</title>
        <authorList>
            <person name="Liu L."/>
            <person name="Liang L."/>
            <person name="Shi S."/>
            <person name="Xu L."/>
            <person name="Wang X."/>
            <person name="Li L."/>
            <person name="Zhang X."/>
        </authorList>
    </citation>
    <scope>NUCLEOTIDE SEQUENCE [LARGE SCALE GENOMIC DNA]</scope>
    <source>
        <strain evidence="1 2">24NR</strain>
    </source>
</reference>
<sequence length="64" mass="7448">MRVKIGDQWFEPTPSQAICIELTSSDKANINAMSEERSRYGAFHDDDHRSDIEMLEWMREGSKT</sequence>
<proteinExistence type="predicted"/>
<keyword evidence="2" id="KW-1185">Reference proteome</keyword>
<evidence type="ECO:0000313" key="2">
    <source>
        <dbReference type="Proteomes" id="UP000287687"/>
    </source>
</evidence>
<comment type="caution">
    <text evidence="1">The sequence shown here is derived from an EMBL/GenBank/DDBJ whole genome shotgun (WGS) entry which is preliminary data.</text>
</comment>
<gene>
    <name evidence="1" type="ORF">EPK99_06490</name>
</gene>
<evidence type="ECO:0000313" key="1">
    <source>
        <dbReference type="EMBL" id="RWX78277.1"/>
    </source>
</evidence>
<dbReference type="OrthoDB" id="8481942at2"/>
<dbReference type="EMBL" id="SBIP01000002">
    <property type="protein sequence ID" value="RWX78277.1"/>
    <property type="molecule type" value="Genomic_DNA"/>
</dbReference>
<dbReference type="AlphaFoldDB" id="A0A3S3RK56"/>
<organism evidence="1 2">
    <name type="scientific">Neorhizobium lilium</name>
    <dbReference type="NCBI Taxonomy" id="2503024"/>
    <lineage>
        <taxon>Bacteria</taxon>
        <taxon>Pseudomonadati</taxon>
        <taxon>Pseudomonadota</taxon>
        <taxon>Alphaproteobacteria</taxon>
        <taxon>Hyphomicrobiales</taxon>
        <taxon>Rhizobiaceae</taxon>
        <taxon>Rhizobium/Agrobacterium group</taxon>
        <taxon>Neorhizobium</taxon>
    </lineage>
</organism>
<dbReference type="RefSeq" id="WP_128442255.1">
    <property type="nucleotide sequence ID" value="NZ_SBIP01000002.1"/>
</dbReference>